<evidence type="ECO:0000256" key="1">
    <source>
        <dbReference type="ARBA" id="ARBA00004447"/>
    </source>
</evidence>
<evidence type="ECO:0000256" key="21">
    <source>
        <dbReference type="SAM" id="MobiDB-lite"/>
    </source>
</evidence>
<dbReference type="GO" id="GO:0003835">
    <property type="term" value="F:beta-galactoside alpha-2,6-sialyltransferase activity"/>
    <property type="evidence" value="ECO:0007669"/>
    <property type="project" value="UniProtKB-EC"/>
</dbReference>
<comment type="pathway">
    <text evidence="3">Protein modification; protein glycosylation.</text>
</comment>
<dbReference type="AlphaFoldDB" id="A0AAW2I9Q9"/>
<dbReference type="CDD" id="cd23968">
    <property type="entry name" value="GT29_ST6GAL1_2"/>
    <property type="match status" value="1"/>
</dbReference>
<dbReference type="PANTHER" id="PTHR46059">
    <property type="entry name" value="BETA-GALACTOSIDE ALPHA-2,6-SIALYLTRANSFERASE"/>
    <property type="match status" value="1"/>
</dbReference>
<comment type="similarity">
    <text evidence="4">Belongs to the glycosyltransferase 29 family.</text>
</comment>
<keyword evidence="14" id="KW-0325">Glycoprotein</keyword>
<evidence type="ECO:0000256" key="6">
    <source>
        <dbReference type="ARBA" id="ARBA00022676"/>
    </source>
</evidence>
<feature type="compositionally biased region" description="Basic and acidic residues" evidence="21">
    <location>
        <begin position="73"/>
        <end position="82"/>
    </location>
</feature>
<evidence type="ECO:0000256" key="11">
    <source>
        <dbReference type="ARBA" id="ARBA00023034"/>
    </source>
</evidence>
<keyword evidence="6" id="KW-0328">Glycosyltransferase</keyword>
<evidence type="ECO:0000313" key="23">
    <source>
        <dbReference type="EMBL" id="KAL0278852.1"/>
    </source>
</evidence>
<evidence type="ECO:0000256" key="16">
    <source>
        <dbReference type="ARBA" id="ARBA00034329"/>
    </source>
</evidence>
<dbReference type="Gene3D" id="3.90.1480.20">
    <property type="entry name" value="Glycosyl transferase family 29"/>
    <property type="match status" value="1"/>
</dbReference>
<comment type="caution">
    <text evidence="23">The sequence shown here is derived from an EMBL/GenBank/DDBJ whole genome shotgun (WGS) entry which is preliminary data.</text>
</comment>
<evidence type="ECO:0000256" key="8">
    <source>
        <dbReference type="ARBA" id="ARBA00022692"/>
    </source>
</evidence>
<dbReference type="GO" id="GO:0005576">
    <property type="term" value="C:extracellular region"/>
    <property type="evidence" value="ECO:0007669"/>
    <property type="project" value="UniProtKB-SubCell"/>
</dbReference>
<dbReference type="FunFam" id="3.90.1480.20:FF:000012">
    <property type="entry name" value="ST6 beta-galactoside alpha-2,6-sialyltransferase 1"/>
    <property type="match status" value="1"/>
</dbReference>
<dbReference type="GO" id="GO:0032580">
    <property type="term" value="C:Golgi cisterna membrane"/>
    <property type="evidence" value="ECO:0007669"/>
    <property type="project" value="UniProtKB-SubCell"/>
</dbReference>
<evidence type="ECO:0000256" key="22">
    <source>
        <dbReference type="SAM" id="Phobius"/>
    </source>
</evidence>
<sequence>MPEADMRAVAISIWVFFNLGFLGMCGYIYLVFSQYWYNERNHDFARQMVHRKPKFDREHQVVFYQPEGNENGSLEKRALDRPKRSHPRNKIPEKVPCKGNCSGQKSEKTLANFKDDVFLKMRRVLHDESNVFKTDNPYFVNYKGRRTSFTSLGPKELKCRLKKVRVRTLKRQDPPFNRVEFGNIIGERGFLDNTMFNSCAIVSNAGSLLNSRLGAHIDSHDAVLRFNHAPTVDYEEDVGKKTTIRIVNSQVVTKEKFKFTTSPLYKNVTLVVWDPSNYTASLQQWYEKPDFDFFGSWARQRLSNPGQQSFILDPRSVWKVWDFIQSLTPLRIRRNPPSSGFLGIALMLPHCDTLDVYEYVPSVRLTDRCHYFDDFEDSSCTFGVWHPLAAEKMLSLGMNEANDTTVFLTGFIRIRGYRNLKC</sequence>
<keyword evidence="9" id="KW-0735">Signal-anchor</keyword>
<feature type="region of interest" description="Disordered" evidence="21">
    <location>
        <begin position="70"/>
        <end position="94"/>
    </location>
</feature>
<dbReference type="GO" id="GO:0097503">
    <property type="term" value="P:sialylation"/>
    <property type="evidence" value="ECO:0007669"/>
    <property type="project" value="TreeGrafter"/>
</dbReference>
<evidence type="ECO:0000256" key="12">
    <source>
        <dbReference type="ARBA" id="ARBA00023136"/>
    </source>
</evidence>
<evidence type="ECO:0000256" key="9">
    <source>
        <dbReference type="ARBA" id="ARBA00022968"/>
    </source>
</evidence>
<evidence type="ECO:0000256" key="7">
    <source>
        <dbReference type="ARBA" id="ARBA00022679"/>
    </source>
</evidence>
<keyword evidence="8 22" id="KW-0812">Transmembrane</keyword>
<accession>A0AAW2I9Q9</accession>
<keyword evidence="12 22" id="KW-0472">Membrane</keyword>
<organism evidence="23">
    <name type="scientific">Menopon gallinae</name>
    <name type="common">poultry shaft louse</name>
    <dbReference type="NCBI Taxonomy" id="328185"/>
    <lineage>
        <taxon>Eukaryota</taxon>
        <taxon>Metazoa</taxon>
        <taxon>Ecdysozoa</taxon>
        <taxon>Arthropoda</taxon>
        <taxon>Hexapoda</taxon>
        <taxon>Insecta</taxon>
        <taxon>Pterygota</taxon>
        <taxon>Neoptera</taxon>
        <taxon>Paraneoptera</taxon>
        <taxon>Psocodea</taxon>
        <taxon>Troctomorpha</taxon>
        <taxon>Phthiraptera</taxon>
        <taxon>Amblycera</taxon>
        <taxon>Menoponidae</taxon>
        <taxon>Menopon</taxon>
    </lineage>
</organism>
<dbReference type="InterPro" id="IPR038578">
    <property type="entry name" value="GT29-like_sf"/>
</dbReference>
<keyword evidence="10 22" id="KW-1133">Transmembrane helix</keyword>
<gene>
    <name evidence="23" type="ORF">PYX00_000542</name>
</gene>
<reference evidence="23" key="1">
    <citation type="journal article" date="2024" name="Gigascience">
        <title>Chromosome-level genome of the poultry shaft louse Menopon gallinae provides insight into the host-switching and adaptive evolution of parasitic lice.</title>
        <authorList>
            <person name="Xu Y."/>
            <person name="Ma L."/>
            <person name="Liu S."/>
            <person name="Liang Y."/>
            <person name="Liu Q."/>
            <person name="He Z."/>
            <person name="Tian L."/>
            <person name="Duan Y."/>
            <person name="Cai W."/>
            <person name="Li H."/>
            <person name="Song F."/>
        </authorList>
    </citation>
    <scope>NUCLEOTIDE SEQUENCE</scope>
    <source>
        <strain evidence="23">Cailab_2023a</strain>
    </source>
</reference>
<evidence type="ECO:0000256" key="4">
    <source>
        <dbReference type="ARBA" id="ARBA00006003"/>
    </source>
</evidence>
<dbReference type="Pfam" id="PF00777">
    <property type="entry name" value="Glyco_transf_29"/>
    <property type="match status" value="1"/>
</dbReference>
<evidence type="ECO:0000256" key="14">
    <source>
        <dbReference type="ARBA" id="ARBA00023180"/>
    </source>
</evidence>
<evidence type="ECO:0000256" key="2">
    <source>
        <dbReference type="ARBA" id="ARBA00004613"/>
    </source>
</evidence>
<evidence type="ECO:0000256" key="20">
    <source>
        <dbReference type="ARBA" id="ARBA00080062"/>
    </source>
</evidence>
<evidence type="ECO:0000256" key="3">
    <source>
        <dbReference type="ARBA" id="ARBA00004922"/>
    </source>
</evidence>
<name>A0AAW2I9Q9_9NEOP</name>
<proteinExistence type="inferred from homology"/>
<keyword evidence="11" id="KW-0333">Golgi apparatus</keyword>
<feature type="transmembrane region" description="Helical" evidence="22">
    <location>
        <begin position="6"/>
        <end position="32"/>
    </location>
</feature>
<comment type="catalytic activity">
    <reaction evidence="15">
        <text>a beta-D-galactoside + CMP-N-acetyl-beta-neuraminate = an N-acetyl-alpha-neuraminyl-(2-&gt;6)-beta-D-galactosyl derivative + CMP + H(+)</text>
        <dbReference type="Rhea" id="RHEA:52104"/>
        <dbReference type="ChEBI" id="CHEBI:15378"/>
        <dbReference type="ChEBI" id="CHEBI:28034"/>
        <dbReference type="ChEBI" id="CHEBI:57812"/>
        <dbReference type="ChEBI" id="CHEBI:60377"/>
        <dbReference type="ChEBI" id="CHEBI:136398"/>
        <dbReference type="EC" id="2.4.3.1"/>
    </reaction>
</comment>
<evidence type="ECO:0000256" key="10">
    <source>
        <dbReference type="ARBA" id="ARBA00022989"/>
    </source>
</evidence>
<evidence type="ECO:0000256" key="17">
    <source>
        <dbReference type="ARBA" id="ARBA00069321"/>
    </source>
</evidence>
<dbReference type="EMBL" id="JARGDH010000001">
    <property type="protein sequence ID" value="KAL0278852.1"/>
    <property type="molecule type" value="Genomic_DNA"/>
</dbReference>
<evidence type="ECO:0000256" key="15">
    <source>
        <dbReference type="ARBA" id="ARBA00034249"/>
    </source>
</evidence>
<dbReference type="EC" id="2.4.3.1" evidence="16"/>
<comment type="subcellular location">
    <subcellularLocation>
        <location evidence="1">Golgi apparatus</location>
        <location evidence="1">Golgi stack membrane</location>
        <topology evidence="1">Single-pass type II membrane protein</topology>
    </subcellularLocation>
    <subcellularLocation>
        <location evidence="2">Secreted</location>
    </subcellularLocation>
</comment>
<keyword evidence="7" id="KW-0808">Transferase</keyword>
<evidence type="ECO:0000256" key="18">
    <source>
        <dbReference type="ARBA" id="ARBA00076526"/>
    </source>
</evidence>
<keyword evidence="13" id="KW-1015">Disulfide bond</keyword>
<protein>
    <recommendedName>
        <fullName evidence="17">Beta-galactoside alpha-2,6-sialyltransferase 1</fullName>
        <ecNumber evidence="16">2.4.3.1</ecNumber>
    </recommendedName>
    <alternativeName>
        <fullName evidence="20">CMP-N-acetylneuraminate-beta-galactosamide-alpha-2,6-sialyltransferase 1</fullName>
    </alternativeName>
    <alternativeName>
        <fullName evidence="19">ST6Gal I</fullName>
    </alternativeName>
    <alternativeName>
        <fullName evidence="18">Sialyltransferase 1</fullName>
    </alternativeName>
</protein>
<evidence type="ECO:0000256" key="5">
    <source>
        <dbReference type="ARBA" id="ARBA00022525"/>
    </source>
</evidence>
<dbReference type="PANTHER" id="PTHR46059:SF1">
    <property type="entry name" value="BETA-GALACTOSIDE ALPHA-2,6-SIALYLTRANSFERASE"/>
    <property type="match status" value="1"/>
</dbReference>
<keyword evidence="5" id="KW-0964">Secreted</keyword>
<dbReference type="InterPro" id="IPR001675">
    <property type="entry name" value="Glyco_trans_29"/>
</dbReference>
<evidence type="ECO:0000256" key="19">
    <source>
        <dbReference type="ARBA" id="ARBA00076676"/>
    </source>
</evidence>
<evidence type="ECO:0000256" key="13">
    <source>
        <dbReference type="ARBA" id="ARBA00023157"/>
    </source>
</evidence>